<dbReference type="AlphaFoldDB" id="A0ABD5AP40"/>
<dbReference type="CDD" id="cd06223">
    <property type="entry name" value="PRTases_typeI"/>
    <property type="match status" value="1"/>
</dbReference>
<gene>
    <name evidence="3" type="ORF">J2771_002529</name>
</gene>
<feature type="domain" description="Phosphoribosyltransferase" evidence="2">
    <location>
        <begin position="116"/>
        <end position="207"/>
    </location>
</feature>
<evidence type="ECO:0000313" key="3">
    <source>
        <dbReference type="EMBL" id="MDP9804252.1"/>
    </source>
</evidence>
<dbReference type="InterPro" id="IPR029057">
    <property type="entry name" value="PRTase-like"/>
</dbReference>
<dbReference type="Pfam" id="PF00156">
    <property type="entry name" value="Pribosyltran"/>
    <property type="match status" value="1"/>
</dbReference>
<organism evidence="3 4">
    <name type="scientific">Acinetobacter calcoaceticus</name>
    <dbReference type="NCBI Taxonomy" id="471"/>
    <lineage>
        <taxon>Bacteria</taxon>
        <taxon>Pseudomonadati</taxon>
        <taxon>Pseudomonadota</taxon>
        <taxon>Gammaproteobacteria</taxon>
        <taxon>Moraxellales</taxon>
        <taxon>Moraxellaceae</taxon>
        <taxon>Acinetobacter</taxon>
        <taxon>Acinetobacter calcoaceticus/baumannii complex</taxon>
    </lineage>
</organism>
<dbReference type="SUPFAM" id="SSF53271">
    <property type="entry name" value="PRTase-like"/>
    <property type="match status" value="1"/>
</dbReference>
<accession>A0ABD5AP40</accession>
<dbReference type="PANTHER" id="PTHR47505:SF1">
    <property type="entry name" value="DNA UTILIZATION PROTEIN YHGH"/>
    <property type="match status" value="1"/>
</dbReference>
<dbReference type="PANTHER" id="PTHR47505">
    <property type="entry name" value="DNA UTILIZATION PROTEIN YHGH"/>
    <property type="match status" value="1"/>
</dbReference>
<dbReference type="InterPro" id="IPR051910">
    <property type="entry name" value="ComF/GntX_DNA_util-trans"/>
</dbReference>
<dbReference type="Proteomes" id="UP001240164">
    <property type="component" value="Unassembled WGS sequence"/>
</dbReference>
<dbReference type="Gene3D" id="3.40.50.2020">
    <property type="match status" value="1"/>
</dbReference>
<evidence type="ECO:0000256" key="1">
    <source>
        <dbReference type="ARBA" id="ARBA00008007"/>
    </source>
</evidence>
<reference evidence="3 4" key="1">
    <citation type="submission" date="2023-07" db="EMBL/GenBank/DDBJ databases">
        <title>Sorghum-associated microbial communities from plants grown in Nebraska, USA.</title>
        <authorList>
            <person name="Schachtman D."/>
        </authorList>
    </citation>
    <scope>NUCLEOTIDE SEQUENCE [LARGE SCALE GENOMIC DNA]</scope>
    <source>
        <strain evidence="3 4">CC146</strain>
    </source>
</reference>
<comment type="caution">
    <text evidence="3">The sequence shown here is derived from an EMBL/GenBank/DDBJ whole genome shotgun (WGS) entry which is preliminary data.</text>
</comment>
<comment type="similarity">
    <text evidence="1">Belongs to the ComF/GntX family.</text>
</comment>
<dbReference type="InterPro" id="IPR000836">
    <property type="entry name" value="PRTase_dom"/>
</dbReference>
<evidence type="ECO:0000259" key="2">
    <source>
        <dbReference type="Pfam" id="PF00156"/>
    </source>
</evidence>
<evidence type="ECO:0000313" key="4">
    <source>
        <dbReference type="Proteomes" id="UP001240164"/>
    </source>
</evidence>
<protein>
    <submittedName>
        <fullName evidence="3">ComF family protein</fullName>
    </submittedName>
</protein>
<name>A0ABD5AP40_ACICA</name>
<dbReference type="EMBL" id="JAUSQP010000004">
    <property type="protein sequence ID" value="MDP9804252.1"/>
    <property type="molecule type" value="Genomic_DNA"/>
</dbReference>
<sequence length="211" mass="24506">MHMFSFLNPQHLIHSLSPCLLCESGVREKHSLCKDCWEQVPWLKQIIQRNDQPVLVACDYAYPVNRIIQQFKYEQKLHYQILLGEILQQLKFPKVQAIVPMPISNQRLIERGFNQSLLLAKILSKQLKIPVWQPVQRLAEHSQKGLSRLERFENIEQQFIAFTQEKRRYRRVLVIDDVVTTGSSIYALNQVLKQLGCTTIHAACLAATLTS</sequence>
<proteinExistence type="inferred from homology"/>